<name>A0A6B9FK52_9HYPH</name>
<dbReference type="RefSeq" id="WP_039892791.1">
    <property type="nucleotide sequence ID" value="NZ_CP043538.1"/>
</dbReference>
<proteinExistence type="predicted"/>
<protein>
    <submittedName>
        <fullName evidence="2">Uncharacterized protein</fullName>
    </submittedName>
</protein>
<dbReference type="AlphaFoldDB" id="A0A6B9FK52"/>
<evidence type="ECO:0000313" key="3">
    <source>
        <dbReference type="Proteomes" id="UP000012488"/>
    </source>
</evidence>
<sequence length="83" mass="9440">MNTARCDQCGEPLQPHLCSPKWCSRTRAWSDQDRRKRRVTDEPLVREVLARFPGAEIVAVREEAATGRHPHGIEHHGTPGFAR</sequence>
<dbReference type="Proteomes" id="UP000012488">
    <property type="component" value="Chromosome"/>
</dbReference>
<evidence type="ECO:0000313" key="2">
    <source>
        <dbReference type="EMBL" id="QGY01514.1"/>
    </source>
</evidence>
<reference evidence="2 3" key="1">
    <citation type="journal article" date="2012" name="Genet. Mol. Biol.">
        <title>Analysis of 16S rRNA and mxaF genes revealing insights into Methylobacterium niche-specific plant association.</title>
        <authorList>
            <person name="Dourado M.N."/>
            <person name="Andreote F.D."/>
            <person name="Dini-Andreote F."/>
            <person name="Conti R."/>
            <person name="Araujo J.M."/>
            <person name="Araujo W.L."/>
        </authorList>
    </citation>
    <scope>NUCLEOTIDE SEQUENCE [LARGE SCALE GENOMIC DNA]</scope>
    <source>
        <strain evidence="2 3">SR1.6/6</strain>
    </source>
</reference>
<dbReference type="EMBL" id="CP043538">
    <property type="protein sequence ID" value="QGY01514.1"/>
    <property type="molecule type" value="Genomic_DNA"/>
</dbReference>
<organism evidence="2 3">
    <name type="scientific">Methylobacterium mesophilicum SR1.6/6</name>
    <dbReference type="NCBI Taxonomy" id="908290"/>
    <lineage>
        <taxon>Bacteria</taxon>
        <taxon>Pseudomonadati</taxon>
        <taxon>Pseudomonadota</taxon>
        <taxon>Alphaproteobacteria</taxon>
        <taxon>Hyphomicrobiales</taxon>
        <taxon>Methylobacteriaceae</taxon>
        <taxon>Methylobacterium</taxon>
    </lineage>
</organism>
<gene>
    <name evidence="2" type="ORF">MMSR116_06040</name>
</gene>
<dbReference type="OrthoDB" id="9810148at2"/>
<feature type="region of interest" description="Disordered" evidence="1">
    <location>
        <begin position="64"/>
        <end position="83"/>
    </location>
</feature>
<dbReference type="KEGG" id="mmes:MMSR116_06040"/>
<reference evidence="2 3" key="2">
    <citation type="journal article" date="2013" name="Genome Announc.">
        <title>Draft Genome Sequence of Methylobacterium mesophilicum Strain SR1.6/6, Isolated from Citrus sinensis.</title>
        <authorList>
            <person name="Marinho Almeida D."/>
            <person name="Dini-Andreote F."/>
            <person name="Camargo Neves A.A."/>
            <person name="Juca Ramos R.T."/>
            <person name="Andreote F.D."/>
            <person name="Carneiro A.R."/>
            <person name="Oliveira de Souza Lima A."/>
            <person name="Caracciolo Gomes de Sa P.H."/>
            <person name="Ribeiro Barbosa M.S."/>
            <person name="Araujo W.L."/>
            <person name="Silva A."/>
        </authorList>
    </citation>
    <scope>NUCLEOTIDE SEQUENCE [LARGE SCALE GENOMIC DNA]</scope>
    <source>
        <strain evidence="2 3">SR1.6/6</strain>
    </source>
</reference>
<feature type="compositionally biased region" description="Basic and acidic residues" evidence="1">
    <location>
        <begin position="64"/>
        <end position="77"/>
    </location>
</feature>
<evidence type="ECO:0000256" key="1">
    <source>
        <dbReference type="SAM" id="MobiDB-lite"/>
    </source>
</evidence>
<accession>A0A6B9FK52</accession>